<dbReference type="EMBL" id="CAUJNA010000141">
    <property type="protein sequence ID" value="CAJ1372563.1"/>
    <property type="molecule type" value="Genomic_DNA"/>
</dbReference>
<sequence>ATAASAEAQARGVLAVGVRSGACSQMPAQPPVEEFRRSGSGMPSMPGMVMPAMPPMSVPTPAMPPTSVTPVPAGPMGTQCSASAPIASCTRIQSMGTHQASVVASASRVSTHSAMPAMPAGPSGCQVDGLHGITVLASDEAYPCQAMPSYTRGATMGAAAEFPIGCNISVLDEMVMRAEEHLKSEQVTVLEEGSLLSVLAHGGEPNTRRLYVRHAESGLCGWISCVAQSGRRLVTVVEVKTGRSHTPTPSAAVTMRSERSDGTEMWASDPKETEWDRGVTAVAAVQSQRSAAGVTATTVTTSYPPQIVSDDPVPSGQWLRRQKAQDLNAEAPKRYLVDNRSLNAGTEGINYRFTKDLEDLDLSCTAPWGSLVEGVVDDGWLRVSDDLYLPIQLGGATVLTLEDSPWALSGLQVVEAFPVGGMIVVLEAAIMRAAEDMRSAALAQLEKERAVRVLGHGSGARSRRLYVQDPLTGQDGWISFASQNGKLLVAPSEASPDEVQKVATLATQVATQAAQAATLATAATAAAAAASHAAQEPEESERAFFVDNRTFKADSDGIGYRGSQDLDDKAVPARTALWGSVIHGVDLGDWVRVGAYFLPTTLCGVQVLTPKEDVPATHLPQQSGFARGNWEYICIDPQGVQTRLQPEEVIPKNSKTSGQAVQPGEMIRICERGILGQTLWLCLMDGRGWVTEKSSRRHLSEVNDEGAAKGQKLMVDPRLDKPVKLFPAPFSFGSVAGAPELLAGETVVVLRKVLVLVPSGSQESWVRYLKVEDERKIEGWLGELRIHCGIKGPAQSEPVLHEFKAGFGEQRSKSPWVSVIAKAPVPLLSGPSRTRGMKKSLSPGDFVETVHMASVLIAVEELSVAGLTFYRLADGCWVAREEAGKVVCDLLTRESHKWIYVCNDKDGAQVRLTPTRSNAKNTGKRLKYRQRVMISEKVTFADNDVFLKLSEEKKGWVPANKLNSNVVKMAALKALEPEKPKGPAAYTGNVPNGNAYGNAGYDAYGYGYGSNGYGNGCGFGAPGYACGAGYAGAGAAAGAGYAYGAPGASDFGLPAAGYGAGYGAGAGCAGTGYPAGGYPGGADFGIAASYPPTPCPAAMYGANAPNAPNAQMAGWNDAGYGASFR</sequence>
<feature type="region of interest" description="Disordered" evidence="1">
    <location>
        <begin position="243"/>
        <end position="271"/>
    </location>
</feature>
<organism evidence="2 3">
    <name type="scientific">Effrenium voratum</name>
    <dbReference type="NCBI Taxonomy" id="2562239"/>
    <lineage>
        <taxon>Eukaryota</taxon>
        <taxon>Sar</taxon>
        <taxon>Alveolata</taxon>
        <taxon>Dinophyceae</taxon>
        <taxon>Suessiales</taxon>
        <taxon>Symbiodiniaceae</taxon>
        <taxon>Effrenium</taxon>
    </lineage>
</organism>
<dbReference type="AlphaFoldDB" id="A0AA36HNU3"/>
<gene>
    <name evidence="2" type="ORF">EVOR1521_LOCUS2614</name>
</gene>
<protein>
    <submittedName>
        <fullName evidence="2">Uncharacterized protein</fullName>
    </submittedName>
</protein>
<evidence type="ECO:0000313" key="2">
    <source>
        <dbReference type="EMBL" id="CAJ1372563.1"/>
    </source>
</evidence>
<keyword evidence="3" id="KW-1185">Reference proteome</keyword>
<comment type="caution">
    <text evidence="2">The sequence shown here is derived from an EMBL/GenBank/DDBJ whole genome shotgun (WGS) entry which is preliminary data.</text>
</comment>
<reference evidence="2" key="1">
    <citation type="submission" date="2023-08" db="EMBL/GenBank/DDBJ databases">
        <authorList>
            <person name="Chen Y."/>
            <person name="Shah S."/>
            <person name="Dougan E. K."/>
            <person name="Thang M."/>
            <person name="Chan C."/>
        </authorList>
    </citation>
    <scope>NUCLEOTIDE SEQUENCE</scope>
</reference>
<evidence type="ECO:0000313" key="3">
    <source>
        <dbReference type="Proteomes" id="UP001178507"/>
    </source>
</evidence>
<feature type="non-terminal residue" evidence="2">
    <location>
        <position position="1125"/>
    </location>
</feature>
<proteinExistence type="predicted"/>
<accession>A0AA36HNU3</accession>
<evidence type="ECO:0000256" key="1">
    <source>
        <dbReference type="SAM" id="MobiDB-lite"/>
    </source>
</evidence>
<name>A0AA36HNU3_9DINO</name>
<dbReference type="Proteomes" id="UP001178507">
    <property type="component" value="Unassembled WGS sequence"/>
</dbReference>